<proteinExistence type="predicted"/>
<feature type="compositionally biased region" description="Low complexity" evidence="1">
    <location>
        <begin position="73"/>
        <end position="92"/>
    </location>
</feature>
<dbReference type="EMBL" id="JAXCGZ010015783">
    <property type="protein sequence ID" value="KAK7069826.1"/>
    <property type="molecule type" value="Genomic_DNA"/>
</dbReference>
<feature type="non-terminal residue" evidence="2">
    <location>
        <position position="123"/>
    </location>
</feature>
<evidence type="ECO:0000256" key="1">
    <source>
        <dbReference type="SAM" id="MobiDB-lite"/>
    </source>
</evidence>
<feature type="compositionally biased region" description="Pro residues" evidence="1">
    <location>
        <begin position="22"/>
        <end position="31"/>
    </location>
</feature>
<name>A0AAN8WPD8_HALRR</name>
<dbReference type="Proteomes" id="UP001381693">
    <property type="component" value="Unassembled WGS sequence"/>
</dbReference>
<evidence type="ECO:0000313" key="3">
    <source>
        <dbReference type="Proteomes" id="UP001381693"/>
    </source>
</evidence>
<accession>A0AAN8WPD8</accession>
<feature type="compositionally biased region" description="Basic and acidic residues" evidence="1">
    <location>
        <begin position="1"/>
        <end position="10"/>
    </location>
</feature>
<feature type="region of interest" description="Disordered" evidence="1">
    <location>
        <begin position="71"/>
        <end position="106"/>
    </location>
</feature>
<gene>
    <name evidence="2" type="ORF">SK128_002705</name>
</gene>
<sequence length="123" mass="14016">MPYKGAEDHIPNSGYEPQGNLLPPPPMPQPTPHSSSHHIHQPMETIQTQAPVVSSVIYTHQQMPNESVVISAHHGQQQQQQQQHLHHLQLPSHHQHHTQTHQQHSHLSPVYIVPDLIPLHEEQ</sequence>
<keyword evidence="3" id="KW-1185">Reference proteome</keyword>
<organism evidence="2 3">
    <name type="scientific">Halocaridina rubra</name>
    <name type="common">Hawaiian red shrimp</name>
    <dbReference type="NCBI Taxonomy" id="373956"/>
    <lineage>
        <taxon>Eukaryota</taxon>
        <taxon>Metazoa</taxon>
        <taxon>Ecdysozoa</taxon>
        <taxon>Arthropoda</taxon>
        <taxon>Crustacea</taxon>
        <taxon>Multicrustacea</taxon>
        <taxon>Malacostraca</taxon>
        <taxon>Eumalacostraca</taxon>
        <taxon>Eucarida</taxon>
        <taxon>Decapoda</taxon>
        <taxon>Pleocyemata</taxon>
        <taxon>Caridea</taxon>
        <taxon>Atyoidea</taxon>
        <taxon>Atyidae</taxon>
        <taxon>Halocaridina</taxon>
    </lineage>
</organism>
<comment type="caution">
    <text evidence="2">The sequence shown here is derived from an EMBL/GenBank/DDBJ whole genome shotgun (WGS) entry which is preliminary data.</text>
</comment>
<protein>
    <submittedName>
        <fullName evidence="2">Uncharacterized protein</fullName>
    </submittedName>
</protein>
<dbReference type="AlphaFoldDB" id="A0AAN8WPD8"/>
<feature type="region of interest" description="Disordered" evidence="1">
    <location>
        <begin position="1"/>
        <end position="48"/>
    </location>
</feature>
<reference evidence="2 3" key="1">
    <citation type="submission" date="2023-11" db="EMBL/GenBank/DDBJ databases">
        <title>Halocaridina rubra genome assembly.</title>
        <authorList>
            <person name="Smith C."/>
        </authorList>
    </citation>
    <scope>NUCLEOTIDE SEQUENCE [LARGE SCALE GENOMIC DNA]</scope>
    <source>
        <strain evidence="2">EP-1</strain>
        <tissue evidence="2">Whole</tissue>
    </source>
</reference>
<evidence type="ECO:0000313" key="2">
    <source>
        <dbReference type="EMBL" id="KAK7069826.1"/>
    </source>
</evidence>